<evidence type="ECO:0000313" key="6">
    <source>
        <dbReference type="EMBL" id="RLP71168.1"/>
    </source>
</evidence>
<evidence type="ECO:0000313" key="7">
    <source>
        <dbReference type="Proteomes" id="UP000275395"/>
    </source>
</evidence>
<dbReference type="InterPro" id="IPR036390">
    <property type="entry name" value="WH_DNA-bd_sf"/>
</dbReference>
<feature type="compositionally biased region" description="Low complexity" evidence="4">
    <location>
        <begin position="12"/>
        <end position="30"/>
    </location>
</feature>
<feature type="domain" description="HTH gntR-type" evidence="5">
    <location>
        <begin position="101"/>
        <end position="168"/>
    </location>
</feature>
<keyword evidence="2" id="KW-0238">DNA-binding</keyword>
<dbReference type="InterPro" id="IPR000524">
    <property type="entry name" value="Tscrpt_reg_HTH_GntR"/>
</dbReference>
<dbReference type="SMART" id="SM00345">
    <property type="entry name" value="HTH_GNTR"/>
    <property type="match status" value="1"/>
</dbReference>
<dbReference type="GO" id="GO:0003677">
    <property type="term" value="F:DNA binding"/>
    <property type="evidence" value="ECO:0007669"/>
    <property type="project" value="UniProtKB-KW"/>
</dbReference>
<dbReference type="SMART" id="SM00895">
    <property type="entry name" value="FCD"/>
    <property type="match status" value="1"/>
</dbReference>
<dbReference type="Gene3D" id="1.10.10.10">
    <property type="entry name" value="Winged helix-like DNA-binding domain superfamily/Winged helix DNA-binding domain"/>
    <property type="match status" value="1"/>
</dbReference>
<keyword evidence="3" id="KW-0804">Transcription</keyword>
<feature type="region of interest" description="Disordered" evidence="4">
    <location>
        <begin position="1"/>
        <end position="42"/>
    </location>
</feature>
<dbReference type="InterPro" id="IPR011711">
    <property type="entry name" value="GntR_C"/>
</dbReference>
<dbReference type="PANTHER" id="PTHR43537:SF24">
    <property type="entry name" value="GLUCONATE OPERON TRANSCRIPTIONAL REPRESSOR"/>
    <property type="match status" value="1"/>
</dbReference>
<evidence type="ECO:0000256" key="1">
    <source>
        <dbReference type="ARBA" id="ARBA00023015"/>
    </source>
</evidence>
<dbReference type="SUPFAM" id="SSF46785">
    <property type="entry name" value="Winged helix' DNA-binding domain"/>
    <property type="match status" value="1"/>
</dbReference>
<organism evidence="6 7">
    <name type="scientific">Mycetocola reblochoni</name>
    <dbReference type="NCBI Taxonomy" id="331618"/>
    <lineage>
        <taxon>Bacteria</taxon>
        <taxon>Bacillati</taxon>
        <taxon>Actinomycetota</taxon>
        <taxon>Actinomycetes</taxon>
        <taxon>Micrococcales</taxon>
        <taxon>Microbacteriaceae</taxon>
        <taxon>Mycetocola</taxon>
    </lineage>
</organism>
<comment type="caution">
    <text evidence="6">The sequence shown here is derived from an EMBL/GenBank/DDBJ whole genome shotgun (WGS) entry which is preliminary data.</text>
</comment>
<name>A0A3L6ZTF5_9MICO</name>
<dbReference type="EMBL" id="RCUW01000001">
    <property type="protein sequence ID" value="RLP71168.1"/>
    <property type="molecule type" value="Genomic_DNA"/>
</dbReference>
<dbReference type="AlphaFoldDB" id="A0A3L6ZTF5"/>
<protein>
    <submittedName>
        <fullName evidence="6">GntR family transcriptional regulator</fullName>
    </submittedName>
</protein>
<evidence type="ECO:0000256" key="4">
    <source>
        <dbReference type="SAM" id="MobiDB-lite"/>
    </source>
</evidence>
<evidence type="ECO:0000256" key="2">
    <source>
        <dbReference type="ARBA" id="ARBA00023125"/>
    </source>
</evidence>
<dbReference type="Pfam" id="PF07729">
    <property type="entry name" value="FCD"/>
    <property type="match status" value="1"/>
</dbReference>
<evidence type="ECO:0000256" key="3">
    <source>
        <dbReference type="ARBA" id="ARBA00023163"/>
    </source>
</evidence>
<reference evidence="6 7" key="1">
    <citation type="submission" date="2018-10" db="EMBL/GenBank/DDBJ databases">
        <authorList>
            <person name="Li J."/>
        </authorList>
    </citation>
    <scope>NUCLEOTIDE SEQUENCE [LARGE SCALE GENOMIC DNA]</scope>
    <source>
        <strain evidence="6 7">JCM 30549</strain>
    </source>
</reference>
<dbReference type="SUPFAM" id="SSF48008">
    <property type="entry name" value="GntR ligand-binding domain-like"/>
    <property type="match status" value="1"/>
</dbReference>
<proteinExistence type="predicted"/>
<dbReference type="Gene3D" id="1.20.120.530">
    <property type="entry name" value="GntR ligand-binding domain-like"/>
    <property type="match status" value="1"/>
</dbReference>
<keyword evidence="1" id="KW-0805">Transcription regulation</keyword>
<dbReference type="GO" id="GO:0003700">
    <property type="term" value="F:DNA-binding transcription factor activity"/>
    <property type="evidence" value="ECO:0007669"/>
    <property type="project" value="InterPro"/>
</dbReference>
<feature type="compositionally biased region" description="Basic residues" evidence="4">
    <location>
        <begin position="31"/>
        <end position="42"/>
    </location>
</feature>
<dbReference type="PROSITE" id="PS50949">
    <property type="entry name" value="HTH_GNTR"/>
    <property type="match status" value="1"/>
</dbReference>
<accession>A0A3L6ZTF5</accession>
<sequence length="308" mass="33819">MRSARSCTACARPCRTASPTSPRRSPSTQRWPRRSRPATRTRHRLPCAPICSASRTARSVPLDRSDHPARLHARIDACISYTDGVTPPNSTLPWERLTERSPLAARIAAHTAQAIIERRHREGELITESELADANGASRTPAREAMVQLETWGLVRLAPKKGAIVTAVTPEERRDLLAVRTLFEANVRPDAATADALAEALAANLERQESALTRSDLLDFAGADHGFHSLLIQSSGNSVTMEILDRLGPRLARLTYQVIAEHPERIAVFLSEHRVLARHLADADREHYAELVRAHISAGHADAVTVAP</sequence>
<evidence type="ECO:0000259" key="5">
    <source>
        <dbReference type="PROSITE" id="PS50949"/>
    </source>
</evidence>
<dbReference type="InterPro" id="IPR008920">
    <property type="entry name" value="TF_FadR/GntR_C"/>
</dbReference>
<dbReference type="InterPro" id="IPR036388">
    <property type="entry name" value="WH-like_DNA-bd_sf"/>
</dbReference>
<gene>
    <name evidence="6" type="ORF">D9V30_01785</name>
</gene>
<dbReference type="Proteomes" id="UP000275395">
    <property type="component" value="Unassembled WGS sequence"/>
</dbReference>
<dbReference type="PANTHER" id="PTHR43537">
    <property type="entry name" value="TRANSCRIPTIONAL REGULATOR, GNTR FAMILY"/>
    <property type="match status" value="1"/>
</dbReference>
<dbReference type="Pfam" id="PF00392">
    <property type="entry name" value="GntR"/>
    <property type="match status" value="1"/>
</dbReference>